<sequence>MASQKDKDYHKLRNPEKYPELSSKDVYGYRSEEGAEAHSKYKAIWVKFGFKSMVSDKRRRNTTRKSNQKDKQILHQMERAQFKRNLRAHFTNQDHPINTGLNNGSIR</sequence>
<keyword evidence="2" id="KW-1185">Reference proteome</keyword>
<evidence type="ECO:0000313" key="2">
    <source>
        <dbReference type="Proteomes" id="UP000245678"/>
    </source>
</evidence>
<proteinExistence type="predicted"/>
<protein>
    <submittedName>
        <fullName evidence="1">Uncharacterized protein</fullName>
    </submittedName>
</protein>
<reference evidence="1 2" key="1">
    <citation type="submission" date="2018-05" db="EMBL/GenBank/DDBJ databases">
        <title>Genomic Encyclopedia of Archaeal and Bacterial Type Strains, Phase II (KMG-II): from individual species to whole genera.</title>
        <authorList>
            <person name="Goeker M."/>
        </authorList>
    </citation>
    <scope>NUCLEOTIDE SEQUENCE [LARGE SCALE GENOMIC DNA]</scope>
    <source>
        <strain evidence="1 2">DSM 19975</strain>
    </source>
</reference>
<accession>A0A316HGN9</accession>
<comment type="caution">
    <text evidence="1">The sequence shown here is derived from an EMBL/GenBank/DDBJ whole genome shotgun (WGS) entry which is preliminary data.</text>
</comment>
<dbReference type="EMBL" id="QGHA01000001">
    <property type="protein sequence ID" value="PWK80389.1"/>
    <property type="molecule type" value="Genomic_DNA"/>
</dbReference>
<name>A0A316HGN9_9SPHI</name>
<dbReference type="Proteomes" id="UP000245678">
    <property type="component" value="Unassembled WGS sequence"/>
</dbReference>
<gene>
    <name evidence="1" type="ORF">LX99_00855</name>
</gene>
<dbReference type="RefSeq" id="WP_109606674.1">
    <property type="nucleotide sequence ID" value="NZ_QGHA01000001.1"/>
</dbReference>
<evidence type="ECO:0000313" key="1">
    <source>
        <dbReference type="EMBL" id="PWK80389.1"/>
    </source>
</evidence>
<organism evidence="1 2">
    <name type="scientific">Mucilaginibacter oryzae</name>
    <dbReference type="NCBI Taxonomy" id="468058"/>
    <lineage>
        <taxon>Bacteria</taxon>
        <taxon>Pseudomonadati</taxon>
        <taxon>Bacteroidota</taxon>
        <taxon>Sphingobacteriia</taxon>
        <taxon>Sphingobacteriales</taxon>
        <taxon>Sphingobacteriaceae</taxon>
        <taxon>Mucilaginibacter</taxon>
    </lineage>
</organism>
<dbReference type="AlphaFoldDB" id="A0A316HGN9"/>